<feature type="transmembrane region" description="Helical" evidence="1">
    <location>
        <begin position="308"/>
        <end position="325"/>
    </location>
</feature>
<feature type="transmembrane region" description="Helical" evidence="1">
    <location>
        <begin position="444"/>
        <end position="464"/>
    </location>
</feature>
<feature type="transmembrane region" description="Helical" evidence="1">
    <location>
        <begin position="390"/>
        <end position="409"/>
    </location>
</feature>
<feature type="transmembrane region" description="Helical" evidence="1">
    <location>
        <begin position="221"/>
        <end position="240"/>
    </location>
</feature>
<feature type="transmembrane region" description="Helical" evidence="1">
    <location>
        <begin position="78"/>
        <end position="104"/>
    </location>
</feature>
<dbReference type="EMBL" id="CAFBPZ010000162">
    <property type="protein sequence ID" value="CAB5042862.1"/>
    <property type="molecule type" value="Genomic_DNA"/>
</dbReference>
<gene>
    <name evidence="2" type="ORF">UFOPK4237_01637</name>
</gene>
<organism evidence="2">
    <name type="scientific">freshwater metagenome</name>
    <dbReference type="NCBI Taxonomy" id="449393"/>
    <lineage>
        <taxon>unclassified sequences</taxon>
        <taxon>metagenomes</taxon>
        <taxon>ecological metagenomes</taxon>
    </lineage>
</organism>
<keyword evidence="1" id="KW-0812">Transmembrane</keyword>
<name>A0A6J7SPW6_9ZZZZ</name>
<evidence type="ECO:0000256" key="1">
    <source>
        <dbReference type="SAM" id="Phobius"/>
    </source>
</evidence>
<sequence length="592" mass="66138">MDQIQTNVLLKNWRRLLPIAMAAISFIILLPLTRIEFDRHHDGYMLAQAIAIHDGAVVHRDVFAQYGPVTPWLQSLALYLPLGPALAIRVLNAAFIALTIYLLADIGRKRATFSPITYSAGLFAATAWFVLSDVLIGVTMLPWPSTLAACVSVASLYFLIRALGYVNGDFHKRARIYALLSGALLGVLLFTKINVGAYTIIAMFIGLTVLEWKSKVFSQRLLPYVAAGSIIIFLGIFSYLQMCGAWDSYISQAVLWPLEWSGSGGSSLSQIIEFGKLLSPQALPVFLVGLVIAIQCKRRGKPTERFRPWLYTACTLLVGVFVILIENRSYFDTSQSIGYLLKPNTLFLQLTIFNYDYLNFFIALVIASIISIVLISLWRLLRHQMHLERFGYWLLLTGVAGAGAYTVIPRWDPRHVWWALPVGMLLLGTTLSKSRITWRISRNPLWLPIFAICFMAVFSTLGTLGHGPLRKGWDESPSTLITAGMLLSHDNLNAMVEDQRLINKYIGDGKLAVFLVPDGDLSVLSGKYQSIDAAFVDWGIEFDLQARLRNKPVVVAYGLNPATLPNTTKVALRDYELREMNGRLMIFIPKPS</sequence>
<feature type="transmembrane region" description="Helical" evidence="1">
    <location>
        <begin position="143"/>
        <end position="162"/>
    </location>
</feature>
<evidence type="ECO:0000313" key="2">
    <source>
        <dbReference type="EMBL" id="CAB5042862.1"/>
    </source>
</evidence>
<accession>A0A6J7SPW6</accession>
<feature type="transmembrane region" description="Helical" evidence="1">
    <location>
        <begin position="16"/>
        <end position="35"/>
    </location>
</feature>
<protein>
    <submittedName>
        <fullName evidence="2">Unannotated protein</fullName>
    </submittedName>
</protein>
<dbReference type="AlphaFoldDB" id="A0A6J7SPW6"/>
<feature type="transmembrane region" description="Helical" evidence="1">
    <location>
        <begin position="116"/>
        <end position="137"/>
    </location>
</feature>
<keyword evidence="1" id="KW-0472">Membrane</keyword>
<reference evidence="2" key="1">
    <citation type="submission" date="2020-05" db="EMBL/GenBank/DDBJ databases">
        <authorList>
            <person name="Chiriac C."/>
            <person name="Salcher M."/>
            <person name="Ghai R."/>
            <person name="Kavagutti S V."/>
        </authorList>
    </citation>
    <scope>NUCLEOTIDE SEQUENCE</scope>
</reference>
<feature type="transmembrane region" description="Helical" evidence="1">
    <location>
        <begin position="357"/>
        <end position="378"/>
    </location>
</feature>
<feature type="transmembrane region" description="Helical" evidence="1">
    <location>
        <begin position="415"/>
        <end position="432"/>
    </location>
</feature>
<keyword evidence="1" id="KW-1133">Transmembrane helix</keyword>
<proteinExistence type="predicted"/>